<dbReference type="Gene3D" id="3.40.50.300">
    <property type="entry name" value="P-loop containing nucleotide triphosphate hydrolases"/>
    <property type="match status" value="1"/>
</dbReference>
<sequence length="426" mass="49762">MERQDINTAEDSQILKLLNKDLLNRNKNLYALINFINGIDGQMILNIDGAWGTGKSVFLRQLEYVSSTKDFIESQSSVYKTIVEEFKENYFVLYFNSWEHDLYNNPMESLISELLMKIASEIDLETEMGTVKDEMRGRLKKAGGKFLNRVINKITADLIDLEDFRELKEDNTPEITSIRSQKEAVNSLLQELSSITKKRILIIIDELDRCKPSYAVELLEIVKHFFTHDDVIFLFGTNKSELEHTIKSLYGQGFNGYKYLNRFFDFEFNLPRVDNEKYAESKHIKNQGEVVQGIITNCSKYFNFTMRDIDRFYSLFNTIQKDISYNENENQLFFYRIVMVYVTSLKIHNGVDFNNFIIGKGEEDFISFCKSIMGSIEDIYRSTSEESEIINKIKDIYSSLNNTEANYDTDVIVFKHKIELLTMLNN</sequence>
<organism evidence="2 3">
    <name type="scientific">Pseudolactococcus carnosus</name>
    <dbReference type="NCBI Taxonomy" id="2749961"/>
    <lineage>
        <taxon>Bacteria</taxon>
        <taxon>Bacillati</taxon>
        <taxon>Bacillota</taxon>
        <taxon>Bacilli</taxon>
        <taxon>Lactobacillales</taxon>
        <taxon>Streptococcaceae</taxon>
        <taxon>Pseudolactococcus</taxon>
    </lineage>
</organism>
<dbReference type="InterPro" id="IPR011646">
    <property type="entry name" value="KAP_P-loop"/>
</dbReference>
<dbReference type="EMBL" id="JAAECS010000001">
    <property type="protein sequence ID" value="MCJ1989044.1"/>
    <property type="molecule type" value="Genomic_DNA"/>
</dbReference>
<evidence type="ECO:0000313" key="3">
    <source>
        <dbReference type="Proteomes" id="UP001522450"/>
    </source>
</evidence>
<dbReference type="InterPro" id="IPR027417">
    <property type="entry name" value="P-loop_NTPase"/>
</dbReference>
<comment type="caution">
    <text evidence="2">The sequence shown here is derived from an EMBL/GenBank/DDBJ whole genome shotgun (WGS) entry which is preliminary data.</text>
</comment>
<proteinExistence type="predicted"/>
<keyword evidence="3" id="KW-1185">Reference proteome</keyword>
<protein>
    <recommendedName>
        <fullName evidence="1">KAP NTPase domain-containing protein</fullName>
    </recommendedName>
</protein>
<dbReference type="Proteomes" id="UP001522450">
    <property type="component" value="Unassembled WGS sequence"/>
</dbReference>
<feature type="domain" description="KAP NTPase" evidence="1">
    <location>
        <begin position="31"/>
        <end position="320"/>
    </location>
</feature>
<dbReference type="SUPFAM" id="SSF52540">
    <property type="entry name" value="P-loop containing nucleoside triphosphate hydrolases"/>
    <property type="match status" value="1"/>
</dbReference>
<evidence type="ECO:0000259" key="1">
    <source>
        <dbReference type="Pfam" id="PF07693"/>
    </source>
</evidence>
<accession>A0ABT0AQZ1</accession>
<dbReference type="Pfam" id="PF07693">
    <property type="entry name" value="KAP_NTPase"/>
    <property type="match status" value="1"/>
</dbReference>
<dbReference type="RefSeq" id="WP_244034209.1">
    <property type="nucleotide sequence ID" value="NZ_JAAECS010000001.1"/>
</dbReference>
<evidence type="ECO:0000313" key="2">
    <source>
        <dbReference type="EMBL" id="MCJ1989044.1"/>
    </source>
</evidence>
<reference evidence="2 3" key="1">
    <citation type="journal article" date="2022" name="Microbiol. Res.">
        <title>Comparative genome analysis, predicted lifestyle and antimicrobial strategies of Lactococcus carnosus and Lactococcus paracarnosus isolated from meat.</title>
        <authorList>
            <person name="Werum V."/>
            <person name="Ehrmann M."/>
            <person name="Vogel R."/>
            <person name="Hilgarth M."/>
        </authorList>
    </citation>
    <scope>NUCLEOTIDE SEQUENCE [LARGE SCALE GENOMIC DNA]</scope>
    <source>
        <strain evidence="2 3">TMW22177</strain>
    </source>
</reference>
<name>A0ABT0AQZ1_9LACT</name>
<gene>
    <name evidence="2" type="ORF">GYN21_02315</name>
</gene>